<dbReference type="SUPFAM" id="SSF51126">
    <property type="entry name" value="Pectin lyase-like"/>
    <property type="match status" value="1"/>
</dbReference>
<dbReference type="InterPro" id="IPR011050">
    <property type="entry name" value="Pectin_lyase_fold/virulence"/>
</dbReference>
<name>A0ABM8Q7A6_9BACT</name>
<reference evidence="2 3" key="1">
    <citation type="submission" date="2020-11" db="EMBL/GenBank/DDBJ databases">
        <authorList>
            <person name="Peeters C."/>
        </authorList>
    </citation>
    <scope>NUCLEOTIDE SEQUENCE [LARGE SCALE GENOMIC DNA]</scope>
    <source>
        <strain evidence="2 3">LMG 7974</strain>
    </source>
</reference>
<keyword evidence="3" id="KW-1185">Reference proteome</keyword>
<evidence type="ECO:0000313" key="3">
    <source>
        <dbReference type="Proteomes" id="UP000789803"/>
    </source>
</evidence>
<evidence type="ECO:0000256" key="1">
    <source>
        <dbReference type="SAM" id="SignalP"/>
    </source>
</evidence>
<evidence type="ECO:0000313" key="2">
    <source>
        <dbReference type="EMBL" id="CAD7288843.1"/>
    </source>
</evidence>
<dbReference type="Proteomes" id="UP000789803">
    <property type="component" value="Unassembled WGS sequence"/>
</dbReference>
<protein>
    <submittedName>
        <fullName evidence="2">Uncharacterized protein</fullName>
    </submittedName>
</protein>
<sequence length="261" mass="28638">MLFVKQFISIFITLSLIVQTCPANSSTFTTSNVNINNAYNIAKNLDSSYLNKNDTINIIDKGLNDSSNYTNIIANTINIASNIHANNLSLKADANNDKNIVAIDSSSLGGMYANKINLIATNDGVGVNNKGIILATNIKINASGDIINSGKIKSNATTKIKADRFINKDNLQKTEINSYYAVLKANEIINYGIFNFKFLEVYSDKFINNSSNLNLANAVIYSNDFILKNAKLNVIDNMVLISPNIRLKNANLNIKSAHIFV</sequence>
<dbReference type="RefSeq" id="WP_229932980.1">
    <property type="nucleotide sequence ID" value="NZ_CAJHOF010000009.1"/>
</dbReference>
<keyword evidence="1" id="KW-0732">Signal</keyword>
<comment type="caution">
    <text evidence="2">The sequence shown here is derived from an EMBL/GenBank/DDBJ whole genome shotgun (WGS) entry which is preliminary data.</text>
</comment>
<accession>A0ABM8Q7A6</accession>
<gene>
    <name evidence="2" type="ORF">LMG7974_01181</name>
</gene>
<dbReference type="InterPro" id="IPR012334">
    <property type="entry name" value="Pectin_lyas_fold"/>
</dbReference>
<organism evidence="2 3">
    <name type="scientific">Campylobacter majalis</name>
    <dbReference type="NCBI Taxonomy" id="2790656"/>
    <lineage>
        <taxon>Bacteria</taxon>
        <taxon>Pseudomonadati</taxon>
        <taxon>Campylobacterota</taxon>
        <taxon>Epsilonproteobacteria</taxon>
        <taxon>Campylobacterales</taxon>
        <taxon>Campylobacteraceae</taxon>
        <taxon>Campylobacter</taxon>
    </lineage>
</organism>
<feature type="chain" id="PRO_5047474885" evidence="1">
    <location>
        <begin position="26"/>
        <end position="261"/>
    </location>
</feature>
<dbReference type="Gene3D" id="2.160.20.10">
    <property type="entry name" value="Single-stranded right-handed beta-helix, Pectin lyase-like"/>
    <property type="match status" value="1"/>
</dbReference>
<proteinExistence type="predicted"/>
<feature type="signal peptide" evidence="1">
    <location>
        <begin position="1"/>
        <end position="25"/>
    </location>
</feature>
<dbReference type="EMBL" id="CAJHOF010000009">
    <property type="protein sequence ID" value="CAD7288843.1"/>
    <property type="molecule type" value="Genomic_DNA"/>
</dbReference>